<evidence type="ECO:0000313" key="3">
    <source>
        <dbReference type="EMBL" id="KAJ5387349.1"/>
    </source>
</evidence>
<evidence type="ECO:0000256" key="1">
    <source>
        <dbReference type="SAM" id="MobiDB-lite"/>
    </source>
</evidence>
<dbReference type="GeneID" id="81373507"/>
<dbReference type="RefSeq" id="XP_056485147.1">
    <property type="nucleotide sequence ID" value="XM_056634527.1"/>
</dbReference>
<keyword evidence="2" id="KW-0732">Signal</keyword>
<keyword evidence="4" id="KW-1185">Reference proteome</keyword>
<dbReference type="EMBL" id="JAPZBU010000009">
    <property type="protein sequence ID" value="KAJ5387349.1"/>
    <property type="molecule type" value="Genomic_DNA"/>
</dbReference>
<dbReference type="Proteomes" id="UP001147747">
    <property type="component" value="Unassembled WGS sequence"/>
</dbReference>
<evidence type="ECO:0000256" key="2">
    <source>
        <dbReference type="SAM" id="SignalP"/>
    </source>
</evidence>
<feature type="signal peptide" evidence="2">
    <location>
        <begin position="1"/>
        <end position="18"/>
    </location>
</feature>
<reference evidence="3" key="1">
    <citation type="submission" date="2022-12" db="EMBL/GenBank/DDBJ databases">
        <authorList>
            <person name="Petersen C."/>
        </authorList>
    </citation>
    <scope>NUCLEOTIDE SEQUENCE</scope>
    <source>
        <strain evidence="3">IBT 29677</strain>
    </source>
</reference>
<feature type="region of interest" description="Disordered" evidence="1">
    <location>
        <begin position="23"/>
        <end position="59"/>
    </location>
</feature>
<feature type="chain" id="PRO_5040906282" evidence="2">
    <location>
        <begin position="19"/>
        <end position="129"/>
    </location>
</feature>
<evidence type="ECO:0000313" key="4">
    <source>
        <dbReference type="Proteomes" id="UP001147747"/>
    </source>
</evidence>
<organism evidence="3 4">
    <name type="scientific">Penicillium cosmopolitanum</name>
    <dbReference type="NCBI Taxonomy" id="1131564"/>
    <lineage>
        <taxon>Eukaryota</taxon>
        <taxon>Fungi</taxon>
        <taxon>Dikarya</taxon>
        <taxon>Ascomycota</taxon>
        <taxon>Pezizomycotina</taxon>
        <taxon>Eurotiomycetes</taxon>
        <taxon>Eurotiomycetidae</taxon>
        <taxon>Eurotiales</taxon>
        <taxon>Aspergillaceae</taxon>
        <taxon>Penicillium</taxon>
    </lineage>
</organism>
<dbReference type="AlphaFoldDB" id="A0A9X0B409"/>
<gene>
    <name evidence="3" type="ORF">N7509_009890</name>
</gene>
<accession>A0A9X0B409</accession>
<protein>
    <submittedName>
        <fullName evidence="3">Uncharacterized protein</fullName>
    </submittedName>
</protein>
<sequence length="129" mass="14105">MLFSKISTLILLALTASAAPVKRQSGSEGVPEPWEIGVTIIPGQGPREDSPYTRYPPGSTGNCGNSTNACHELCHVDQQLSLPDQIQCEDECYREESIRCYHDEEEKKQQQQFGTPRDGNPAPGASGTR</sequence>
<comment type="caution">
    <text evidence="3">The sequence shown here is derived from an EMBL/GenBank/DDBJ whole genome shotgun (WGS) entry which is preliminary data.</text>
</comment>
<proteinExistence type="predicted"/>
<feature type="region of interest" description="Disordered" evidence="1">
    <location>
        <begin position="103"/>
        <end position="129"/>
    </location>
</feature>
<reference evidence="3" key="2">
    <citation type="journal article" date="2023" name="IMA Fungus">
        <title>Comparative genomic study of the Penicillium genus elucidates a diverse pangenome and 15 lateral gene transfer events.</title>
        <authorList>
            <person name="Petersen C."/>
            <person name="Sorensen T."/>
            <person name="Nielsen M.R."/>
            <person name="Sondergaard T.E."/>
            <person name="Sorensen J.L."/>
            <person name="Fitzpatrick D.A."/>
            <person name="Frisvad J.C."/>
            <person name="Nielsen K.L."/>
        </authorList>
    </citation>
    <scope>NUCLEOTIDE SEQUENCE</scope>
    <source>
        <strain evidence="3">IBT 29677</strain>
    </source>
</reference>
<name>A0A9X0B409_9EURO</name>